<dbReference type="Gene3D" id="3.40.190.10">
    <property type="entry name" value="Periplasmic binding protein-like II"/>
    <property type="match status" value="2"/>
</dbReference>
<accession>A0AB39KVD2</accession>
<dbReference type="InterPro" id="IPR005119">
    <property type="entry name" value="LysR_subst-bd"/>
</dbReference>
<keyword evidence="2" id="KW-0805">Transcription regulation</keyword>
<evidence type="ECO:0000256" key="2">
    <source>
        <dbReference type="ARBA" id="ARBA00023015"/>
    </source>
</evidence>
<feature type="domain" description="HTH lysR-type" evidence="5">
    <location>
        <begin position="6"/>
        <end position="63"/>
    </location>
</feature>
<dbReference type="PROSITE" id="PS50931">
    <property type="entry name" value="HTH_LYSR"/>
    <property type="match status" value="1"/>
</dbReference>
<dbReference type="PANTHER" id="PTHR30118:SF15">
    <property type="entry name" value="TRANSCRIPTIONAL REGULATORY PROTEIN"/>
    <property type="match status" value="1"/>
</dbReference>
<evidence type="ECO:0000256" key="4">
    <source>
        <dbReference type="ARBA" id="ARBA00023163"/>
    </source>
</evidence>
<dbReference type="PANTHER" id="PTHR30118">
    <property type="entry name" value="HTH-TYPE TRANSCRIPTIONAL REGULATOR LEUO-RELATED"/>
    <property type="match status" value="1"/>
</dbReference>
<dbReference type="AlphaFoldDB" id="A0AB39KVD2"/>
<dbReference type="GO" id="GO:0003700">
    <property type="term" value="F:DNA-binding transcription factor activity"/>
    <property type="evidence" value="ECO:0007669"/>
    <property type="project" value="InterPro"/>
</dbReference>
<gene>
    <name evidence="6" type="ORF">ABOZ73_04030</name>
</gene>
<evidence type="ECO:0000313" key="6">
    <source>
        <dbReference type="EMBL" id="XDO97599.1"/>
    </source>
</evidence>
<dbReference type="SUPFAM" id="SSF53850">
    <property type="entry name" value="Periplasmic binding protein-like II"/>
    <property type="match status" value="1"/>
</dbReference>
<dbReference type="InterPro" id="IPR050389">
    <property type="entry name" value="LysR-type_TF"/>
</dbReference>
<dbReference type="GO" id="GO:0003677">
    <property type="term" value="F:DNA binding"/>
    <property type="evidence" value="ECO:0007669"/>
    <property type="project" value="UniProtKB-KW"/>
</dbReference>
<dbReference type="PRINTS" id="PR00039">
    <property type="entry name" value="HTHLYSR"/>
</dbReference>
<proteinExistence type="inferred from homology"/>
<dbReference type="InterPro" id="IPR036390">
    <property type="entry name" value="WH_DNA-bd_sf"/>
</dbReference>
<evidence type="ECO:0000256" key="3">
    <source>
        <dbReference type="ARBA" id="ARBA00023125"/>
    </source>
</evidence>
<dbReference type="CDD" id="cd08417">
    <property type="entry name" value="PBP2_Nitroaromatics_like"/>
    <property type="match status" value="1"/>
</dbReference>
<dbReference type="InterPro" id="IPR000847">
    <property type="entry name" value="LysR_HTH_N"/>
</dbReference>
<dbReference type="InterPro" id="IPR037402">
    <property type="entry name" value="YidZ_PBP2"/>
</dbReference>
<dbReference type="InterPro" id="IPR036388">
    <property type="entry name" value="WH-like_DNA-bd_sf"/>
</dbReference>
<dbReference type="EMBL" id="CP158375">
    <property type="protein sequence ID" value="XDO97599.1"/>
    <property type="molecule type" value="Genomic_DNA"/>
</dbReference>
<sequence length="306" mass="33600">MNFQTFDLNLLRVFDALMRERSVTRAGERVGLSQPAVSAALGRLRATLDDQLFVRRGSEMAPTPRAEDLAEPIREALSAVERSLFGERRFDPASTEASFTLLGADFFSILVLPLMAARLRTEAPGVRLRFLDSARGEVDRLLQEDAIDLALERPLHLPEWVASEPMFDAPFAIVAAQGHPRLRDVPEGEAIPMDVFCAIPQAIRSITGDMSGMMDEALLAAGGRREVVLALPHFHGVALAVAGSDLIAALPIQYARAVAGDLGLALYQPPMPSPTPEIRMYWHSRHDRSPAHLWLRGVVLEAVRSL</sequence>
<evidence type="ECO:0000259" key="5">
    <source>
        <dbReference type="PROSITE" id="PS50931"/>
    </source>
</evidence>
<keyword evidence="4" id="KW-0804">Transcription</keyword>
<dbReference type="SUPFAM" id="SSF46785">
    <property type="entry name" value="Winged helix' DNA-binding domain"/>
    <property type="match status" value="1"/>
</dbReference>
<organism evidence="6">
    <name type="scientific">Caulobacter sp. 73W</name>
    <dbReference type="NCBI Taxonomy" id="3161137"/>
    <lineage>
        <taxon>Bacteria</taxon>
        <taxon>Pseudomonadati</taxon>
        <taxon>Pseudomonadota</taxon>
        <taxon>Alphaproteobacteria</taxon>
        <taxon>Caulobacterales</taxon>
        <taxon>Caulobacteraceae</taxon>
        <taxon>Caulobacter</taxon>
    </lineage>
</organism>
<dbReference type="RefSeq" id="WP_369060933.1">
    <property type="nucleotide sequence ID" value="NZ_CP158375.1"/>
</dbReference>
<name>A0AB39KVD2_9CAUL</name>
<dbReference type="Gene3D" id="1.10.10.10">
    <property type="entry name" value="Winged helix-like DNA-binding domain superfamily/Winged helix DNA-binding domain"/>
    <property type="match status" value="1"/>
</dbReference>
<dbReference type="Pfam" id="PF03466">
    <property type="entry name" value="LysR_substrate"/>
    <property type="match status" value="1"/>
</dbReference>
<keyword evidence="3" id="KW-0238">DNA-binding</keyword>
<reference evidence="6" key="1">
    <citation type="submission" date="2024-06" db="EMBL/GenBank/DDBJ databases">
        <title>Caulobacter inopinatus, sp. nov.</title>
        <authorList>
            <person name="Donachie S.P."/>
        </authorList>
    </citation>
    <scope>NUCLEOTIDE SEQUENCE</scope>
    <source>
        <strain evidence="6">73W</strain>
    </source>
</reference>
<evidence type="ECO:0000256" key="1">
    <source>
        <dbReference type="ARBA" id="ARBA00009437"/>
    </source>
</evidence>
<dbReference type="Pfam" id="PF00126">
    <property type="entry name" value="HTH_1"/>
    <property type="match status" value="1"/>
</dbReference>
<comment type="similarity">
    <text evidence="1">Belongs to the LysR transcriptional regulatory family.</text>
</comment>
<protein>
    <submittedName>
        <fullName evidence="6">LysR family transcriptional regulator</fullName>
    </submittedName>
</protein>